<evidence type="ECO:0000256" key="4">
    <source>
        <dbReference type="PROSITE-ProRule" id="PRU10112"/>
    </source>
</evidence>
<feature type="active site" evidence="3">
    <location>
        <position position="132"/>
    </location>
</feature>
<organism evidence="5 6">
    <name type="scientific">Algisphaera agarilytica</name>
    <dbReference type="NCBI Taxonomy" id="1385975"/>
    <lineage>
        <taxon>Bacteria</taxon>
        <taxon>Pseudomonadati</taxon>
        <taxon>Planctomycetota</taxon>
        <taxon>Phycisphaerae</taxon>
        <taxon>Phycisphaerales</taxon>
        <taxon>Phycisphaeraceae</taxon>
        <taxon>Algisphaera</taxon>
    </lineage>
</organism>
<accession>A0A7X0H3H5</accession>
<dbReference type="PROSITE" id="PS00393">
    <property type="entry name" value="PEPCASE_2"/>
    <property type="match status" value="1"/>
</dbReference>
<dbReference type="AlphaFoldDB" id="A0A7X0H3H5"/>
<keyword evidence="5" id="KW-0670">Pyruvate</keyword>
<sequence length="918" mass="102278">MFEESDHALESLRVLMTAFDRVLESVGARPVAEHLPWQPLWRGSEAAVDPYFPAEKIEDCLQAAAIAFRLLSHAEENAVAQERRHAEVTGAKSTESGSWEQAFVKGKTHGVEPREMAEWLSAIEVEPVLTAHPTESKRQTVLEQHRQLYRHIVELENSMWTPAERADFEASIESCLERLWRTGEIYLEKPRLADERSLALYFLRDVFPDVLPWASRRVRDAWRSCGLPPELLEGSAALPKIRFGTWVGGDRDGHPGVTAEVTEETLALLRQTACDLFDDELAGLASRLSLAVGRQPVPSSLPAAIEERVEMLGKAGKKARGRNSEEPWRQWINLMRVRLKRDPEAGGYAGASDLIEDLQRLRSSLVEVGASRLAEREVDPVLVSVNCFGLHMAVLDVRQNSAFHDRALSALLQRAGVPDAETYPDWPRDKRRPMLDRELATVRPFTGERDVPEGEAHAVLQAYRALSSHAERFGTEGLGALIVSMTRNAEDLLAVYLLARDAGLLRDEAGEHWCPLEVVPLFETIDDLEAAPDILDDYLTNPLVQTSLNRQRLERGGERPVQQVMIGYSDSSKDGGIVASFWGLHRSQQAIVEVAAKHGVDIRFFHGRGGSIGRGSGPTHRFVRALPRRSASGRLRVTEQGETISQKYANRVTAAHHLEFLGAGALAARIRDHHPNSVGDGLSEVMDRLSESSRQAYRGLLEAPGFIQFFAAATPIDVIEASRIGSRPPRRSGRRTLADLRAIPWVFAWNQSRFMLPGWFGFGSAMNELATNDPDAMQRLVRAKSETDDRWPPFHYLVSNVATAWMMASPDRIRDYAALVEDPATRDPLLECIEQEYALTGKLLEHLYGSPLAEARPRIHAVLSMRDEALIPVHQCQIEMLKHWRSLVAQNKDDQAKAKLPSLLLSVNTIAAGLGVTG</sequence>
<evidence type="ECO:0000256" key="1">
    <source>
        <dbReference type="ARBA" id="ARBA00003670"/>
    </source>
</evidence>
<reference evidence="5 6" key="1">
    <citation type="submission" date="2020-08" db="EMBL/GenBank/DDBJ databases">
        <title>Genomic Encyclopedia of Type Strains, Phase IV (KMG-IV): sequencing the most valuable type-strain genomes for metagenomic binning, comparative biology and taxonomic classification.</title>
        <authorList>
            <person name="Goeker M."/>
        </authorList>
    </citation>
    <scope>NUCLEOTIDE SEQUENCE [LARGE SCALE GENOMIC DNA]</scope>
    <source>
        <strain evidence="5 6">DSM 103725</strain>
    </source>
</reference>
<gene>
    <name evidence="5" type="ORF">HNQ40_000382</name>
</gene>
<evidence type="ECO:0000313" key="6">
    <source>
        <dbReference type="Proteomes" id="UP000541810"/>
    </source>
</evidence>
<dbReference type="RefSeq" id="WP_184675845.1">
    <property type="nucleotide sequence ID" value="NZ_JACHGY010000001.1"/>
</dbReference>
<dbReference type="EMBL" id="JACHGY010000001">
    <property type="protein sequence ID" value="MBB6428576.1"/>
    <property type="molecule type" value="Genomic_DNA"/>
</dbReference>
<name>A0A7X0H3H5_9BACT</name>
<dbReference type="PROSITE" id="PS00781">
    <property type="entry name" value="PEPCASE_1"/>
    <property type="match status" value="1"/>
</dbReference>
<dbReference type="GO" id="GO:0005829">
    <property type="term" value="C:cytosol"/>
    <property type="evidence" value="ECO:0007669"/>
    <property type="project" value="TreeGrafter"/>
</dbReference>
<dbReference type="PANTHER" id="PTHR30523">
    <property type="entry name" value="PHOSPHOENOLPYRUVATE CARBOXYLASE"/>
    <property type="match status" value="1"/>
</dbReference>
<evidence type="ECO:0000256" key="2">
    <source>
        <dbReference type="ARBA" id="ARBA00022419"/>
    </source>
</evidence>
<feature type="active site" evidence="4">
    <location>
        <position position="573"/>
    </location>
</feature>
<dbReference type="InterPro" id="IPR018129">
    <property type="entry name" value="PEP_COase_Lys_AS"/>
</dbReference>
<dbReference type="Proteomes" id="UP000541810">
    <property type="component" value="Unassembled WGS sequence"/>
</dbReference>
<dbReference type="InterPro" id="IPR033129">
    <property type="entry name" value="PEPCASE_His_AS"/>
</dbReference>
<proteinExistence type="predicted"/>
<comment type="function">
    <text evidence="1">Forms oxaloacetate, a four-carbon dicarboxylic acid source for the tricarboxylic acid cycle.</text>
</comment>
<dbReference type="GO" id="GO:0006099">
    <property type="term" value="P:tricarboxylic acid cycle"/>
    <property type="evidence" value="ECO:0007669"/>
    <property type="project" value="InterPro"/>
</dbReference>
<comment type="caution">
    <text evidence="5">The sequence shown here is derived from an EMBL/GenBank/DDBJ whole genome shotgun (WGS) entry which is preliminary data.</text>
</comment>
<evidence type="ECO:0000256" key="3">
    <source>
        <dbReference type="PROSITE-ProRule" id="PRU10111"/>
    </source>
</evidence>
<dbReference type="GO" id="GO:0008964">
    <property type="term" value="F:phosphoenolpyruvate carboxylase activity"/>
    <property type="evidence" value="ECO:0007669"/>
    <property type="project" value="InterPro"/>
</dbReference>
<dbReference type="SUPFAM" id="SSF51621">
    <property type="entry name" value="Phosphoenolpyruvate/pyruvate domain"/>
    <property type="match status" value="1"/>
</dbReference>
<dbReference type="GO" id="GO:0015977">
    <property type="term" value="P:carbon fixation"/>
    <property type="evidence" value="ECO:0007669"/>
    <property type="project" value="InterPro"/>
</dbReference>
<dbReference type="InterPro" id="IPR015813">
    <property type="entry name" value="Pyrv/PenolPyrv_kinase-like_dom"/>
</dbReference>
<evidence type="ECO:0000313" key="5">
    <source>
        <dbReference type="EMBL" id="MBB6428576.1"/>
    </source>
</evidence>
<keyword evidence="6" id="KW-1185">Reference proteome</keyword>
<keyword evidence="5" id="KW-0456">Lyase</keyword>
<dbReference type="Gene3D" id="1.20.1440.90">
    <property type="entry name" value="Phosphoenolpyruvate/pyruvate domain"/>
    <property type="match status" value="1"/>
</dbReference>
<protein>
    <recommendedName>
        <fullName evidence="2">Phosphoenolpyruvate carboxylase</fullName>
    </recommendedName>
</protein>
<dbReference type="PRINTS" id="PR00150">
    <property type="entry name" value="PEPCARBXLASE"/>
</dbReference>
<dbReference type="Pfam" id="PF00311">
    <property type="entry name" value="PEPcase"/>
    <property type="match status" value="1"/>
</dbReference>
<dbReference type="PANTHER" id="PTHR30523:SF32">
    <property type="entry name" value="PHOSPHOENOLPYRUVATE CARBOXYLASE"/>
    <property type="match status" value="1"/>
</dbReference>
<dbReference type="InterPro" id="IPR021135">
    <property type="entry name" value="PEP_COase"/>
</dbReference>